<dbReference type="InterPro" id="IPR012337">
    <property type="entry name" value="RNaseH-like_sf"/>
</dbReference>
<comment type="caution">
    <text evidence="1">The sequence shown here is derived from an EMBL/GenBank/DDBJ whole genome shotgun (WGS) entry which is preliminary data.</text>
</comment>
<name>A0A7J6NUN4_PEROL</name>
<dbReference type="Proteomes" id="UP000574390">
    <property type="component" value="Unassembled WGS sequence"/>
</dbReference>
<feature type="non-terminal residue" evidence="1">
    <location>
        <position position="123"/>
    </location>
</feature>
<dbReference type="SUPFAM" id="SSF53098">
    <property type="entry name" value="Ribonuclease H-like"/>
    <property type="match status" value="1"/>
</dbReference>
<dbReference type="InterPro" id="IPR036397">
    <property type="entry name" value="RNaseH_sf"/>
</dbReference>
<evidence type="ECO:0000313" key="2">
    <source>
        <dbReference type="Proteomes" id="UP000574390"/>
    </source>
</evidence>
<dbReference type="EMBL" id="JABANM010036760">
    <property type="protein sequence ID" value="KAF4687583.1"/>
    <property type="molecule type" value="Genomic_DNA"/>
</dbReference>
<protein>
    <submittedName>
        <fullName evidence="1">Uncharacterized protein</fullName>
    </submittedName>
</protein>
<proteinExistence type="predicted"/>
<accession>A0A7J6NUN4</accession>
<reference evidence="1 2" key="1">
    <citation type="submission" date="2020-04" db="EMBL/GenBank/DDBJ databases">
        <title>Perkinsus olseni comparative genomics.</title>
        <authorList>
            <person name="Bogema D.R."/>
        </authorList>
    </citation>
    <scope>NUCLEOTIDE SEQUENCE [LARGE SCALE GENOMIC DNA]</scope>
    <source>
        <strain evidence="1">ATCC PRA-205</strain>
    </source>
</reference>
<evidence type="ECO:0000313" key="1">
    <source>
        <dbReference type="EMBL" id="KAF4687583.1"/>
    </source>
</evidence>
<gene>
    <name evidence="1" type="ORF">FOZ62_022667</name>
</gene>
<dbReference type="AlphaFoldDB" id="A0A7J6NUN4"/>
<dbReference type="GO" id="GO:0003676">
    <property type="term" value="F:nucleic acid binding"/>
    <property type="evidence" value="ECO:0007669"/>
    <property type="project" value="InterPro"/>
</dbReference>
<feature type="non-terminal residue" evidence="1">
    <location>
        <position position="1"/>
    </location>
</feature>
<sequence>KLVAPVIFGVVGLDLYGPIRLANNVKVWLLVMVCYVSKWMAVKVLEAPDVDHVLVSSMELFYESGVPNMFLTEHSILHAYTFPYEETRRGWLERPHKEIGVMLRCLQVESGKKLEELSVNELR</sequence>
<organism evidence="1 2">
    <name type="scientific">Perkinsus olseni</name>
    <name type="common">Perkinsus atlanticus</name>
    <dbReference type="NCBI Taxonomy" id="32597"/>
    <lineage>
        <taxon>Eukaryota</taxon>
        <taxon>Sar</taxon>
        <taxon>Alveolata</taxon>
        <taxon>Perkinsozoa</taxon>
        <taxon>Perkinsea</taxon>
        <taxon>Perkinsida</taxon>
        <taxon>Perkinsidae</taxon>
        <taxon>Perkinsus</taxon>
    </lineage>
</organism>
<dbReference type="Gene3D" id="3.30.420.10">
    <property type="entry name" value="Ribonuclease H-like superfamily/Ribonuclease H"/>
    <property type="match status" value="1"/>
</dbReference>